<dbReference type="STRING" id="1122991.GCA_000613445_00377"/>
<proteinExistence type="predicted"/>
<evidence type="ECO:0000313" key="2">
    <source>
        <dbReference type="EMBL" id="PXX20089.1"/>
    </source>
</evidence>
<dbReference type="AlphaFoldDB" id="A0A318HQL3"/>
<sequence length="71" mass="8221">MKYASYFVELSLYFLFLEVLLACFSTVHSINAPKKFGRKNFSVTLFAVVITLRWCLSMAIICAKCLINRYL</sequence>
<organism evidence="2 3">
    <name type="scientific">Hoylesella shahii DSM 15611 = JCM 12083</name>
    <dbReference type="NCBI Taxonomy" id="1122991"/>
    <lineage>
        <taxon>Bacteria</taxon>
        <taxon>Pseudomonadati</taxon>
        <taxon>Bacteroidota</taxon>
        <taxon>Bacteroidia</taxon>
        <taxon>Bacteroidales</taxon>
        <taxon>Prevotellaceae</taxon>
        <taxon>Hoylesella</taxon>
    </lineage>
</organism>
<keyword evidence="1" id="KW-1133">Transmembrane helix</keyword>
<keyword evidence="1" id="KW-0472">Membrane</keyword>
<dbReference type="Proteomes" id="UP000248314">
    <property type="component" value="Unassembled WGS sequence"/>
</dbReference>
<feature type="transmembrane region" description="Helical" evidence="1">
    <location>
        <begin position="43"/>
        <end position="67"/>
    </location>
</feature>
<feature type="transmembrane region" description="Helical" evidence="1">
    <location>
        <begin position="12"/>
        <end position="31"/>
    </location>
</feature>
<reference evidence="2 3" key="1">
    <citation type="submission" date="2018-05" db="EMBL/GenBank/DDBJ databases">
        <title>Genomic Encyclopedia of Type Strains, Phase I: the one thousand microbial genomes (KMG-I) project.</title>
        <authorList>
            <person name="Kyrpides N."/>
        </authorList>
    </citation>
    <scope>NUCLEOTIDE SEQUENCE [LARGE SCALE GENOMIC DNA]</scope>
    <source>
        <strain evidence="2 3">DSM 15611</strain>
    </source>
</reference>
<evidence type="ECO:0000313" key="3">
    <source>
        <dbReference type="Proteomes" id="UP000248314"/>
    </source>
</evidence>
<comment type="caution">
    <text evidence="2">The sequence shown here is derived from an EMBL/GenBank/DDBJ whole genome shotgun (WGS) entry which is preliminary data.</text>
</comment>
<keyword evidence="1" id="KW-0812">Transmembrane</keyword>
<keyword evidence="3" id="KW-1185">Reference proteome</keyword>
<dbReference type="EMBL" id="QJJX01000033">
    <property type="protein sequence ID" value="PXX20089.1"/>
    <property type="molecule type" value="Genomic_DNA"/>
</dbReference>
<name>A0A318HQL3_9BACT</name>
<accession>A0A318HQL3</accession>
<evidence type="ECO:0000256" key="1">
    <source>
        <dbReference type="SAM" id="Phobius"/>
    </source>
</evidence>
<protein>
    <submittedName>
        <fullName evidence="2">Uncharacterized protein</fullName>
    </submittedName>
</protein>
<gene>
    <name evidence="2" type="ORF">EJ73_02279</name>
</gene>